<dbReference type="GO" id="GO:0005739">
    <property type="term" value="C:mitochondrion"/>
    <property type="evidence" value="ECO:0007669"/>
    <property type="project" value="TreeGrafter"/>
</dbReference>
<feature type="repeat" description="Solcar" evidence="6">
    <location>
        <begin position="119"/>
        <end position="203"/>
    </location>
</feature>
<dbReference type="InterPro" id="IPR023395">
    <property type="entry name" value="MCP_dom_sf"/>
</dbReference>
<evidence type="ECO:0000256" key="7">
    <source>
        <dbReference type="SAM" id="MobiDB-lite"/>
    </source>
</evidence>
<feature type="repeat" description="Solcar" evidence="6">
    <location>
        <begin position="216"/>
        <end position="304"/>
    </location>
</feature>
<evidence type="ECO:0000256" key="2">
    <source>
        <dbReference type="ARBA" id="ARBA00022692"/>
    </source>
</evidence>
<dbReference type="GO" id="GO:0006843">
    <property type="term" value="P:mitochondrial citrate transmembrane transport"/>
    <property type="evidence" value="ECO:0007669"/>
    <property type="project" value="TreeGrafter"/>
</dbReference>
<dbReference type="PROSITE" id="PS50920">
    <property type="entry name" value="SOLCAR"/>
    <property type="match status" value="3"/>
</dbReference>
<evidence type="ECO:0000256" key="1">
    <source>
        <dbReference type="ARBA" id="ARBA00004141"/>
    </source>
</evidence>
<dbReference type="GO" id="GO:0016020">
    <property type="term" value="C:membrane"/>
    <property type="evidence" value="ECO:0007669"/>
    <property type="project" value="UniProtKB-SubCell"/>
</dbReference>
<dbReference type="SUPFAM" id="SSF103506">
    <property type="entry name" value="Mitochondrial carrier"/>
    <property type="match status" value="1"/>
</dbReference>
<dbReference type="InterPro" id="IPR018108">
    <property type="entry name" value="MCP_transmembrane"/>
</dbReference>
<dbReference type="PANTHER" id="PTHR46982">
    <property type="entry name" value="CITRATE/OXOGLUTARATE CARRIER PROTEIN"/>
    <property type="match status" value="1"/>
</dbReference>
<proteinExistence type="predicted"/>
<keyword evidence="3" id="KW-0496">Mitochondrion</keyword>
<name>W6YD66_COCC2</name>
<sequence length="860" mass="94456">MSSKPITGTPGVASAAPKLEKKPVKFSNLLLGAGLNIVTTLGQPLEVVKTTMAANRSEGFSGAIRRIWARGGVLGFYQGLIPWAWIEASTKGAVLLFVASEAEYYAKSFGAPDFVAGISGGMTGGLAQAYATMGFCTCMKTVEITKHKVAATGAKPPGTLETFMQIWRTEGIRGINRGVNAVAVRQVTNWGSRFGLSRVAETGIRKVTHKEHGEKLSVIEKITASALGGGLSAWNQPIEVIRVELQSKTVDPNRPKNLNVASAFKYIYSNNGIKGLYRGVTPRIGLGVWQTVCMVALGDVAKEAVEKLTGDKFELDTPSPFLCAWRCDLTAFSQRHNLYFLAATDTLHVYQPGFPDQSLTKEPGLVLHPPKTGHRGQGIDPWEPHSINRVLVEYLGNEEVLLITCDDGDVIGYRTEVIYRALQRRTDQGESASEDGVHIFFHRNVGASAWGLAVHREARIIAISANTYKITIVAYALSSKSASRSPFCRQNETIFHLSTTNNLPSLSFYGSSGRWLLSSCIDGKTILWDLHTRKEAANYQMGWCRSAENLDSTPRYESRGFMCNCPAASSVLHGAWGTIALDTTSAYYLPPAEEDELKIKNEPKSFRDATAQKKKFTVASLNACIPPYMEPSGSEDEQSDLDDEDTDSMEGQTQGVQPLGYVQGSLAPAQVAEGEDLDKPFLILTKEEIFLVQRPFVTDTKDIISQVTSMQRPLHPGERIPSLASQDRHCYFSQIPELGVFIVASPIGRAAIFSLYRTMDEDSAHRRYGFKLEYLLPFKQENENQIAGAPIGRMIGVAVSPVQGMFDGQGDADGTTDQEQGVHQPRRWRILMYYMDHTVLSFELSKPRGSESPDLEELVV</sequence>
<reference evidence="8 9" key="1">
    <citation type="journal article" date="2013" name="PLoS Genet.">
        <title>Comparative genome structure, secondary metabolite, and effector coding capacity across Cochliobolus pathogens.</title>
        <authorList>
            <person name="Condon B.J."/>
            <person name="Leng Y."/>
            <person name="Wu D."/>
            <person name="Bushley K.E."/>
            <person name="Ohm R.A."/>
            <person name="Otillar R."/>
            <person name="Martin J."/>
            <person name="Schackwitz W."/>
            <person name="Grimwood J."/>
            <person name="MohdZainudin N."/>
            <person name="Xue C."/>
            <person name="Wang R."/>
            <person name="Manning V.A."/>
            <person name="Dhillon B."/>
            <person name="Tu Z.J."/>
            <person name="Steffenson B.J."/>
            <person name="Salamov A."/>
            <person name="Sun H."/>
            <person name="Lowry S."/>
            <person name="LaButti K."/>
            <person name="Han J."/>
            <person name="Copeland A."/>
            <person name="Lindquist E."/>
            <person name="Barry K."/>
            <person name="Schmutz J."/>
            <person name="Baker S.E."/>
            <person name="Ciuffetti L.M."/>
            <person name="Grigoriev I.V."/>
            <person name="Zhong S."/>
            <person name="Turgeon B.G."/>
        </authorList>
    </citation>
    <scope>NUCLEOTIDE SEQUENCE [LARGE SCALE GENOMIC DNA]</scope>
    <source>
        <strain evidence="8 9">26-R-13</strain>
    </source>
</reference>
<dbReference type="EMBL" id="KI964610">
    <property type="protein sequence ID" value="EUC33459.1"/>
    <property type="molecule type" value="Genomic_DNA"/>
</dbReference>
<dbReference type="InterPro" id="IPR014839">
    <property type="entry name" value="Crt10"/>
</dbReference>
<dbReference type="RefSeq" id="XP_007712255.1">
    <property type="nucleotide sequence ID" value="XM_007714065.1"/>
</dbReference>
<dbReference type="SUPFAM" id="SSF50998">
    <property type="entry name" value="Quinoprotein alcohol dehydrogenase-like"/>
    <property type="match status" value="1"/>
</dbReference>
<dbReference type="PANTHER" id="PTHR46982:SF1">
    <property type="entry name" value="CITRATE_OXOGLUTARATE CARRIER PROTEIN"/>
    <property type="match status" value="1"/>
</dbReference>
<dbReference type="GeneID" id="19148357"/>
<dbReference type="AlphaFoldDB" id="W6YD66"/>
<dbReference type="FunFam" id="1.50.40.10:FF:000085">
    <property type="entry name" value="Tricarboxylate carrier, putative"/>
    <property type="match status" value="1"/>
</dbReference>
<dbReference type="InterPro" id="IPR011047">
    <property type="entry name" value="Quinoprotein_ADH-like_sf"/>
</dbReference>
<gene>
    <name evidence="8" type="ORF">COCCADRAFT_36740</name>
</gene>
<dbReference type="FunFam" id="1.50.40.10:FF:000053">
    <property type="entry name" value="Mitochondrial DNA replication protein"/>
    <property type="match status" value="1"/>
</dbReference>
<comment type="subcellular location">
    <subcellularLocation>
        <location evidence="1">Membrane</location>
        <topology evidence="1">Multi-pass membrane protein</topology>
    </subcellularLocation>
</comment>
<feature type="region of interest" description="Disordered" evidence="7">
    <location>
        <begin position="627"/>
        <end position="653"/>
    </location>
</feature>
<dbReference type="Pfam" id="PF00153">
    <property type="entry name" value="Mito_carr"/>
    <property type="match status" value="3"/>
</dbReference>
<evidence type="ECO:0000313" key="8">
    <source>
        <dbReference type="EMBL" id="EUC33459.1"/>
    </source>
</evidence>
<keyword evidence="2 6" id="KW-0812">Transmembrane</keyword>
<evidence type="ECO:0000256" key="5">
    <source>
        <dbReference type="ARBA" id="ARBA00023136"/>
    </source>
</evidence>
<dbReference type="STRING" id="930089.W6YD66"/>
<dbReference type="KEGG" id="bze:COCCADRAFT_36740"/>
<protein>
    <submittedName>
        <fullName evidence="8">Uncharacterized protein</fullName>
    </submittedName>
</protein>
<evidence type="ECO:0000256" key="6">
    <source>
        <dbReference type="PROSITE-ProRule" id="PRU00282"/>
    </source>
</evidence>
<dbReference type="InterPro" id="IPR053017">
    <property type="entry name" value="Mito_Cit/Oxoglu_Carrier"/>
</dbReference>
<keyword evidence="9" id="KW-1185">Reference proteome</keyword>
<dbReference type="Pfam" id="PF08728">
    <property type="entry name" value="CRT10"/>
    <property type="match status" value="1"/>
</dbReference>
<keyword evidence="3" id="KW-0999">Mitochondrion inner membrane</keyword>
<dbReference type="OrthoDB" id="10253709at2759"/>
<dbReference type="Gene3D" id="1.50.40.10">
    <property type="entry name" value="Mitochondrial carrier domain"/>
    <property type="match status" value="2"/>
</dbReference>
<accession>W6YD66</accession>
<evidence type="ECO:0000313" key="9">
    <source>
        <dbReference type="Proteomes" id="UP000053841"/>
    </source>
</evidence>
<feature type="repeat" description="Solcar" evidence="6">
    <location>
        <begin position="23"/>
        <end position="104"/>
    </location>
</feature>
<organism evidence="8 9">
    <name type="scientific">Cochliobolus carbonum (strain 26-R-13)</name>
    <name type="common">Maize leaf spot fungus</name>
    <name type="synonym">Bipolaris zeicola</name>
    <dbReference type="NCBI Taxonomy" id="930089"/>
    <lineage>
        <taxon>Eukaryota</taxon>
        <taxon>Fungi</taxon>
        <taxon>Dikarya</taxon>
        <taxon>Ascomycota</taxon>
        <taxon>Pezizomycotina</taxon>
        <taxon>Dothideomycetes</taxon>
        <taxon>Pleosporomycetidae</taxon>
        <taxon>Pleosporales</taxon>
        <taxon>Pleosporineae</taxon>
        <taxon>Pleosporaceae</taxon>
        <taxon>Bipolaris</taxon>
    </lineage>
</organism>
<dbReference type="GO" id="GO:0015742">
    <property type="term" value="P:alpha-ketoglutarate transport"/>
    <property type="evidence" value="ECO:0007669"/>
    <property type="project" value="TreeGrafter"/>
</dbReference>
<dbReference type="eggNOG" id="KOG0756">
    <property type="taxonomic scope" value="Eukaryota"/>
</dbReference>
<evidence type="ECO:0000256" key="4">
    <source>
        <dbReference type="ARBA" id="ARBA00022989"/>
    </source>
</evidence>
<keyword evidence="4" id="KW-1133">Transmembrane helix</keyword>
<evidence type="ECO:0000256" key="3">
    <source>
        <dbReference type="ARBA" id="ARBA00022792"/>
    </source>
</evidence>
<dbReference type="HOGENOM" id="CLU_329319_0_0_1"/>
<dbReference type="Proteomes" id="UP000053841">
    <property type="component" value="Unassembled WGS sequence"/>
</dbReference>
<keyword evidence="5 6" id="KW-0472">Membrane</keyword>
<dbReference type="GO" id="GO:0005371">
    <property type="term" value="F:tricarboxylate secondary active transmembrane transporter activity"/>
    <property type="evidence" value="ECO:0007669"/>
    <property type="project" value="TreeGrafter"/>
</dbReference>
<feature type="compositionally biased region" description="Acidic residues" evidence="7">
    <location>
        <begin position="633"/>
        <end position="648"/>
    </location>
</feature>